<dbReference type="AlphaFoldDB" id="A0AAV7WRH1"/>
<feature type="compositionally biased region" description="Basic and acidic residues" evidence="1">
    <location>
        <begin position="16"/>
        <end position="36"/>
    </location>
</feature>
<feature type="region of interest" description="Disordered" evidence="1">
    <location>
        <begin position="1"/>
        <end position="47"/>
    </location>
</feature>
<evidence type="ECO:0000256" key="1">
    <source>
        <dbReference type="SAM" id="MobiDB-lite"/>
    </source>
</evidence>
<accession>A0AAV7WRH1</accession>
<gene>
    <name evidence="2" type="ORF">NDU88_004265</name>
</gene>
<sequence length="101" mass="11011">MEHFGGSVETAGLGCDHGRSRVCDNERRDRGGERAFPRTKRASGVQPRVRPTGVVCHAQRCGPGTYLGLSRGLTSPLWYFAPRRRCLNALVPMEAARGESG</sequence>
<evidence type="ECO:0000313" key="2">
    <source>
        <dbReference type="EMBL" id="KAJ1216664.1"/>
    </source>
</evidence>
<protein>
    <submittedName>
        <fullName evidence="2">Uncharacterized protein</fullName>
    </submittedName>
</protein>
<dbReference type="EMBL" id="JANPWB010000001">
    <property type="protein sequence ID" value="KAJ1216664.1"/>
    <property type="molecule type" value="Genomic_DNA"/>
</dbReference>
<comment type="caution">
    <text evidence="2">The sequence shown here is derived from an EMBL/GenBank/DDBJ whole genome shotgun (WGS) entry which is preliminary data.</text>
</comment>
<name>A0AAV7WRH1_PLEWA</name>
<reference evidence="2" key="1">
    <citation type="journal article" date="2022" name="bioRxiv">
        <title>Sequencing and chromosome-scale assembly of the giantPleurodeles waltlgenome.</title>
        <authorList>
            <person name="Brown T."/>
            <person name="Elewa A."/>
            <person name="Iarovenko S."/>
            <person name="Subramanian E."/>
            <person name="Araus A.J."/>
            <person name="Petzold A."/>
            <person name="Susuki M."/>
            <person name="Suzuki K.-i.T."/>
            <person name="Hayashi T."/>
            <person name="Toyoda A."/>
            <person name="Oliveira C."/>
            <person name="Osipova E."/>
            <person name="Leigh N.D."/>
            <person name="Simon A."/>
            <person name="Yun M.H."/>
        </authorList>
    </citation>
    <scope>NUCLEOTIDE SEQUENCE</scope>
    <source>
        <strain evidence="2">20211129_DDA</strain>
        <tissue evidence="2">Liver</tissue>
    </source>
</reference>
<proteinExistence type="predicted"/>
<evidence type="ECO:0000313" key="3">
    <source>
        <dbReference type="Proteomes" id="UP001066276"/>
    </source>
</evidence>
<dbReference type="Proteomes" id="UP001066276">
    <property type="component" value="Chromosome 1_1"/>
</dbReference>
<keyword evidence="3" id="KW-1185">Reference proteome</keyword>
<organism evidence="2 3">
    <name type="scientific">Pleurodeles waltl</name>
    <name type="common">Iberian ribbed newt</name>
    <dbReference type="NCBI Taxonomy" id="8319"/>
    <lineage>
        <taxon>Eukaryota</taxon>
        <taxon>Metazoa</taxon>
        <taxon>Chordata</taxon>
        <taxon>Craniata</taxon>
        <taxon>Vertebrata</taxon>
        <taxon>Euteleostomi</taxon>
        <taxon>Amphibia</taxon>
        <taxon>Batrachia</taxon>
        <taxon>Caudata</taxon>
        <taxon>Salamandroidea</taxon>
        <taxon>Salamandridae</taxon>
        <taxon>Pleurodelinae</taxon>
        <taxon>Pleurodeles</taxon>
    </lineage>
</organism>